<dbReference type="RefSeq" id="WP_307494852.1">
    <property type="nucleotide sequence ID" value="NZ_JAUSTN010000001.1"/>
</dbReference>
<dbReference type="Gene3D" id="3.40.50.720">
    <property type="entry name" value="NAD(P)-binding Rossmann-like Domain"/>
    <property type="match status" value="1"/>
</dbReference>
<organism evidence="2 3">
    <name type="scientific">Peptoniphilus koenoeneniae</name>
    <dbReference type="NCBI Taxonomy" id="507751"/>
    <lineage>
        <taxon>Bacteria</taxon>
        <taxon>Bacillati</taxon>
        <taxon>Bacillota</taxon>
        <taxon>Tissierellia</taxon>
        <taxon>Tissierellales</taxon>
        <taxon>Peptoniphilaceae</taxon>
        <taxon>Peptoniphilus</taxon>
    </lineage>
</organism>
<evidence type="ECO:0000313" key="3">
    <source>
        <dbReference type="Proteomes" id="UP001236559"/>
    </source>
</evidence>
<feature type="domain" description="Oxidoreductase DRL-like catalytic" evidence="1">
    <location>
        <begin position="156"/>
        <end position="317"/>
    </location>
</feature>
<protein>
    <submittedName>
        <fullName evidence="2">Homoserine dehydrogenase-like protein</fullName>
    </submittedName>
</protein>
<accession>A0ABU0ASL6</accession>
<dbReference type="InterPro" id="IPR036291">
    <property type="entry name" value="NAD(P)-bd_dom_sf"/>
</dbReference>
<dbReference type="Pfam" id="PF21135">
    <property type="entry name" value="DRL_cat"/>
    <property type="match status" value="1"/>
</dbReference>
<dbReference type="InterPro" id="IPR048423">
    <property type="entry name" value="DRL_cat"/>
</dbReference>
<gene>
    <name evidence="2" type="ORF">J2S72_000252</name>
</gene>
<proteinExistence type="predicted"/>
<evidence type="ECO:0000259" key="1">
    <source>
        <dbReference type="Pfam" id="PF21135"/>
    </source>
</evidence>
<evidence type="ECO:0000313" key="2">
    <source>
        <dbReference type="EMBL" id="MDQ0274256.1"/>
    </source>
</evidence>
<dbReference type="Proteomes" id="UP001236559">
    <property type="component" value="Unassembled WGS sequence"/>
</dbReference>
<dbReference type="SUPFAM" id="SSF51735">
    <property type="entry name" value="NAD(P)-binding Rossmann-fold domains"/>
    <property type="match status" value="1"/>
</dbReference>
<keyword evidence="3" id="KW-1185">Reference proteome</keyword>
<dbReference type="EMBL" id="JAUSTN010000001">
    <property type="protein sequence ID" value="MDQ0274256.1"/>
    <property type="molecule type" value="Genomic_DNA"/>
</dbReference>
<reference evidence="2 3" key="1">
    <citation type="submission" date="2023-07" db="EMBL/GenBank/DDBJ databases">
        <title>Genomic Encyclopedia of Type Strains, Phase IV (KMG-IV): sequencing the most valuable type-strain genomes for metagenomic binning, comparative biology and taxonomic classification.</title>
        <authorList>
            <person name="Goeker M."/>
        </authorList>
    </citation>
    <scope>NUCLEOTIDE SEQUENCE [LARGE SCALE GENOMIC DNA]</scope>
    <source>
        <strain evidence="2 3">DSM 22616</strain>
    </source>
</reference>
<comment type="caution">
    <text evidence="2">The sequence shown here is derived from an EMBL/GenBank/DDBJ whole genome shotgun (WGS) entry which is preliminary data.</text>
</comment>
<dbReference type="PANTHER" id="PTHR37850">
    <property type="entry name" value="STRU PROTEIN"/>
    <property type="match status" value="1"/>
</dbReference>
<name>A0ABU0ASL6_9FIRM</name>
<dbReference type="CDD" id="cd11616">
    <property type="entry name" value="SAF_DH_OX_like"/>
    <property type="match status" value="1"/>
</dbReference>
<sequence length="433" mass="47899">MNFLSNKINEFGEIKVGIVGSGLMGTSLFSQLLSLENFRPTVISSRRKESILELFKACKVDEKDYVITDNFETALKAFKENKYIGTTDNTLATKSELVDAVTDCTGNINAGIDISLEAFKNKVHVVSLNVEMDSTVGPYLNHLAKNSNIVYTGSYGDEPGAIVELFEFANLMGFEILHLGKGKNNELNYYVTEDDVKEDAKKRRISPRMLTSFVDGTNTMIELNAVCNATGFMPDIRGCHMIYSEPKELADKFKLIEDGGIFKNRYTVDFVKGIAPGVYAIVKAKNEIIDYEMQYLSMGKGPNYAIYRPYHLTSLETPISIAKAVVLHESSITPKNLKPSAETVAIAKRDILAGELIEGIGGKSVFGSLEKYSIAKENDLLPIGLINENTKAKINIKKDTPITYNMVCLDCNSSAVIIRNRMNSLIDSNPDLL</sequence>
<dbReference type="PANTHER" id="PTHR37850:SF2">
    <property type="entry name" value="SAF DOMAIN PROTEIN"/>
    <property type="match status" value="1"/>
</dbReference>